<protein>
    <submittedName>
        <fullName evidence="2">Uncharacterized protein</fullName>
    </submittedName>
</protein>
<dbReference type="AlphaFoldDB" id="A0AA39E5T8"/>
<sequence>MDSNRRLRYLSRNLTLKFEAMSSSSSFSSQIMGGTTLSTPVSGSLLEAEEDEDDEEVEANREEGDVGGRVLTF</sequence>
<feature type="compositionally biased region" description="Acidic residues" evidence="1">
    <location>
        <begin position="47"/>
        <end position="57"/>
    </location>
</feature>
<dbReference type="EMBL" id="JARBHA010000001">
    <property type="protein sequence ID" value="KAJ9709478.1"/>
    <property type="molecule type" value="Genomic_DNA"/>
</dbReference>
<comment type="caution">
    <text evidence="2">The sequence shown here is derived from an EMBL/GenBank/DDBJ whole genome shotgun (WGS) entry which is preliminary data.</text>
</comment>
<dbReference type="Proteomes" id="UP001168098">
    <property type="component" value="Unassembled WGS sequence"/>
</dbReference>
<feature type="region of interest" description="Disordered" evidence="1">
    <location>
        <begin position="22"/>
        <end position="41"/>
    </location>
</feature>
<reference evidence="2 3" key="1">
    <citation type="journal article" date="2023" name="BMC Biotechnol.">
        <title>Vitis rotundifolia cv Carlos genome sequencing.</title>
        <authorList>
            <person name="Huff M."/>
            <person name="Hulse-Kemp A."/>
            <person name="Scheffler B."/>
            <person name="Youngblood R."/>
            <person name="Simpson S."/>
            <person name="Babiker E."/>
            <person name="Staton M."/>
        </authorList>
    </citation>
    <scope>NUCLEOTIDE SEQUENCE [LARGE SCALE GENOMIC DNA]</scope>
    <source>
        <tissue evidence="2">Leaf</tissue>
    </source>
</reference>
<evidence type="ECO:0000313" key="3">
    <source>
        <dbReference type="Proteomes" id="UP001168098"/>
    </source>
</evidence>
<organism evidence="2 3">
    <name type="scientific">Vitis rotundifolia</name>
    <name type="common">Muscadine grape</name>
    <dbReference type="NCBI Taxonomy" id="103349"/>
    <lineage>
        <taxon>Eukaryota</taxon>
        <taxon>Viridiplantae</taxon>
        <taxon>Streptophyta</taxon>
        <taxon>Embryophyta</taxon>
        <taxon>Tracheophyta</taxon>
        <taxon>Spermatophyta</taxon>
        <taxon>Magnoliopsida</taxon>
        <taxon>eudicotyledons</taxon>
        <taxon>Gunneridae</taxon>
        <taxon>Pentapetalae</taxon>
        <taxon>rosids</taxon>
        <taxon>Vitales</taxon>
        <taxon>Vitaceae</taxon>
        <taxon>Viteae</taxon>
        <taxon>Vitis</taxon>
    </lineage>
</organism>
<accession>A0AA39E5T8</accession>
<gene>
    <name evidence="2" type="ORF">PVL29_001116</name>
</gene>
<evidence type="ECO:0000313" key="2">
    <source>
        <dbReference type="EMBL" id="KAJ9709478.1"/>
    </source>
</evidence>
<evidence type="ECO:0000256" key="1">
    <source>
        <dbReference type="SAM" id="MobiDB-lite"/>
    </source>
</evidence>
<keyword evidence="3" id="KW-1185">Reference proteome</keyword>
<feature type="region of interest" description="Disordered" evidence="1">
    <location>
        <begin position="47"/>
        <end position="73"/>
    </location>
</feature>
<feature type="compositionally biased region" description="Polar residues" evidence="1">
    <location>
        <begin position="30"/>
        <end position="41"/>
    </location>
</feature>
<name>A0AA39E5T8_VITRO</name>
<proteinExistence type="predicted"/>